<dbReference type="Proteomes" id="UP000188268">
    <property type="component" value="Unassembled WGS sequence"/>
</dbReference>
<gene>
    <name evidence="2" type="ORF">CCACVL1_18258</name>
</gene>
<reference evidence="2 3" key="1">
    <citation type="submission" date="2013-09" db="EMBL/GenBank/DDBJ databases">
        <title>Corchorus capsularis genome sequencing.</title>
        <authorList>
            <person name="Alam M."/>
            <person name="Haque M.S."/>
            <person name="Islam M.S."/>
            <person name="Emdad E.M."/>
            <person name="Islam M.M."/>
            <person name="Ahmed B."/>
            <person name="Halim A."/>
            <person name="Hossen Q.M.M."/>
            <person name="Hossain M.Z."/>
            <person name="Ahmed R."/>
            <person name="Khan M.M."/>
            <person name="Islam R."/>
            <person name="Rashid M.M."/>
            <person name="Khan S.A."/>
            <person name="Rahman M.S."/>
            <person name="Alam M."/>
        </authorList>
    </citation>
    <scope>NUCLEOTIDE SEQUENCE [LARGE SCALE GENOMIC DNA]</scope>
    <source>
        <strain evidence="3">cv. CVL-1</strain>
        <tissue evidence="2">Whole seedling</tissue>
    </source>
</reference>
<evidence type="ECO:0000313" key="2">
    <source>
        <dbReference type="EMBL" id="OMO71356.1"/>
    </source>
</evidence>
<dbReference type="AlphaFoldDB" id="A0A1R3HLV6"/>
<protein>
    <submittedName>
        <fullName evidence="2">Uncharacterized protein</fullName>
    </submittedName>
</protein>
<evidence type="ECO:0000313" key="3">
    <source>
        <dbReference type="Proteomes" id="UP000188268"/>
    </source>
</evidence>
<feature type="compositionally biased region" description="Polar residues" evidence="1">
    <location>
        <begin position="36"/>
        <end position="45"/>
    </location>
</feature>
<dbReference type="Gramene" id="OMO71356">
    <property type="protein sequence ID" value="OMO71356"/>
    <property type="gene ID" value="CCACVL1_18258"/>
</dbReference>
<feature type="region of interest" description="Disordered" evidence="1">
    <location>
        <begin position="1"/>
        <end position="52"/>
    </location>
</feature>
<dbReference type="EMBL" id="AWWV01011639">
    <property type="protein sequence ID" value="OMO71356.1"/>
    <property type="molecule type" value="Genomic_DNA"/>
</dbReference>
<name>A0A1R3HLV6_COCAP</name>
<evidence type="ECO:0000256" key="1">
    <source>
        <dbReference type="SAM" id="MobiDB-lite"/>
    </source>
</evidence>
<keyword evidence="3" id="KW-1185">Reference proteome</keyword>
<comment type="caution">
    <text evidence="2">The sequence shown here is derived from an EMBL/GenBank/DDBJ whole genome shotgun (WGS) entry which is preliminary data.</text>
</comment>
<organism evidence="2 3">
    <name type="scientific">Corchorus capsularis</name>
    <name type="common">Jute</name>
    <dbReference type="NCBI Taxonomy" id="210143"/>
    <lineage>
        <taxon>Eukaryota</taxon>
        <taxon>Viridiplantae</taxon>
        <taxon>Streptophyta</taxon>
        <taxon>Embryophyta</taxon>
        <taxon>Tracheophyta</taxon>
        <taxon>Spermatophyta</taxon>
        <taxon>Magnoliopsida</taxon>
        <taxon>eudicotyledons</taxon>
        <taxon>Gunneridae</taxon>
        <taxon>Pentapetalae</taxon>
        <taxon>rosids</taxon>
        <taxon>malvids</taxon>
        <taxon>Malvales</taxon>
        <taxon>Malvaceae</taxon>
        <taxon>Grewioideae</taxon>
        <taxon>Apeibeae</taxon>
        <taxon>Corchorus</taxon>
    </lineage>
</organism>
<sequence>MAVSPEHKMSSVKPPRPRLQAENASSTFGFHRSRVLSDSRNQNGRANELEMR</sequence>
<accession>A0A1R3HLV6</accession>
<proteinExistence type="predicted"/>